<dbReference type="PROSITE" id="PS50885">
    <property type="entry name" value="HAMP"/>
    <property type="match status" value="1"/>
</dbReference>
<keyword evidence="10" id="KW-0418">Kinase</keyword>
<keyword evidence="11 18" id="KW-0067">ATP-binding</keyword>
<dbReference type="Pfam" id="PF00672">
    <property type="entry name" value="HAMP"/>
    <property type="match status" value="1"/>
</dbReference>
<evidence type="ECO:0000256" key="4">
    <source>
        <dbReference type="ARBA" id="ARBA00022475"/>
    </source>
</evidence>
<dbReference type="Gene3D" id="1.10.287.130">
    <property type="match status" value="1"/>
</dbReference>
<dbReference type="Pfam" id="PF02518">
    <property type="entry name" value="HATPase_c"/>
    <property type="match status" value="1"/>
</dbReference>
<keyword evidence="8 15" id="KW-0812">Transmembrane</keyword>
<reference evidence="19" key="1">
    <citation type="journal article" date="2019" name="Int. J. Syst. Evol. Microbiol.">
        <title>The Global Catalogue of Microorganisms (GCM) 10K type strain sequencing project: providing services to taxonomists for standard genome sequencing and annotation.</title>
        <authorList>
            <consortium name="The Broad Institute Genomics Platform"/>
            <consortium name="The Broad Institute Genome Sequencing Center for Infectious Disease"/>
            <person name="Wu L."/>
            <person name="Ma J."/>
        </authorList>
    </citation>
    <scope>NUCLEOTIDE SEQUENCE [LARGE SCALE GENOMIC DNA]</scope>
    <source>
        <strain evidence="19">KCTC 42282</strain>
    </source>
</reference>
<dbReference type="PANTHER" id="PTHR44936">
    <property type="entry name" value="SENSOR PROTEIN CREC"/>
    <property type="match status" value="1"/>
</dbReference>
<keyword evidence="6" id="KW-0597">Phosphoprotein</keyword>
<dbReference type="SUPFAM" id="SSF47384">
    <property type="entry name" value="Homodimeric domain of signal transducing histidine kinase"/>
    <property type="match status" value="1"/>
</dbReference>
<comment type="subcellular location">
    <subcellularLocation>
        <location evidence="2">Cell inner membrane</location>
        <topology evidence="2">Multi-pass membrane protein</topology>
    </subcellularLocation>
</comment>
<evidence type="ECO:0000259" key="16">
    <source>
        <dbReference type="PROSITE" id="PS50109"/>
    </source>
</evidence>
<dbReference type="Pfam" id="PF00512">
    <property type="entry name" value="HisKA"/>
    <property type="match status" value="1"/>
</dbReference>
<dbReference type="EC" id="2.7.13.3" evidence="3"/>
<evidence type="ECO:0000313" key="19">
    <source>
        <dbReference type="Proteomes" id="UP001595704"/>
    </source>
</evidence>
<dbReference type="Gene3D" id="3.30.565.10">
    <property type="entry name" value="Histidine kinase-like ATPase, C-terminal domain"/>
    <property type="match status" value="1"/>
</dbReference>
<dbReference type="CDD" id="cd00082">
    <property type="entry name" value="HisKA"/>
    <property type="match status" value="1"/>
</dbReference>
<dbReference type="SUPFAM" id="SSF55874">
    <property type="entry name" value="ATPase domain of HSP90 chaperone/DNA topoisomerase II/histidine kinase"/>
    <property type="match status" value="1"/>
</dbReference>
<dbReference type="RefSeq" id="WP_191319888.1">
    <property type="nucleotide sequence ID" value="NZ_BNCG01000011.1"/>
</dbReference>
<accession>A0ABV7UNM7</accession>
<name>A0ABV7UNM7_9HYPH</name>
<keyword evidence="7" id="KW-0808">Transferase</keyword>
<protein>
    <recommendedName>
        <fullName evidence="3">histidine kinase</fullName>
        <ecNumber evidence="3">2.7.13.3</ecNumber>
    </recommendedName>
</protein>
<dbReference type="PANTHER" id="PTHR44936:SF5">
    <property type="entry name" value="SENSOR HISTIDINE KINASE ENVZ"/>
    <property type="match status" value="1"/>
</dbReference>
<dbReference type="SMART" id="SM00388">
    <property type="entry name" value="HisKA"/>
    <property type="match status" value="1"/>
</dbReference>
<evidence type="ECO:0000256" key="11">
    <source>
        <dbReference type="ARBA" id="ARBA00022840"/>
    </source>
</evidence>
<dbReference type="InterPro" id="IPR003661">
    <property type="entry name" value="HisK_dim/P_dom"/>
</dbReference>
<evidence type="ECO:0000256" key="8">
    <source>
        <dbReference type="ARBA" id="ARBA00022692"/>
    </source>
</evidence>
<keyword evidence="19" id="KW-1185">Reference proteome</keyword>
<dbReference type="GO" id="GO:0005524">
    <property type="term" value="F:ATP binding"/>
    <property type="evidence" value="ECO:0007669"/>
    <property type="project" value="UniProtKB-KW"/>
</dbReference>
<dbReference type="CDD" id="cd00075">
    <property type="entry name" value="HATPase"/>
    <property type="match status" value="1"/>
</dbReference>
<evidence type="ECO:0000256" key="6">
    <source>
        <dbReference type="ARBA" id="ARBA00022553"/>
    </source>
</evidence>
<proteinExistence type="predicted"/>
<dbReference type="PROSITE" id="PS50109">
    <property type="entry name" value="HIS_KIN"/>
    <property type="match status" value="1"/>
</dbReference>
<dbReference type="SMART" id="SM00304">
    <property type="entry name" value="HAMP"/>
    <property type="match status" value="1"/>
</dbReference>
<feature type="transmembrane region" description="Helical" evidence="15">
    <location>
        <begin position="12"/>
        <end position="38"/>
    </location>
</feature>
<evidence type="ECO:0000256" key="5">
    <source>
        <dbReference type="ARBA" id="ARBA00022519"/>
    </source>
</evidence>
<dbReference type="SMART" id="SM00387">
    <property type="entry name" value="HATPase_c"/>
    <property type="match status" value="1"/>
</dbReference>
<dbReference type="InterPro" id="IPR003594">
    <property type="entry name" value="HATPase_dom"/>
</dbReference>
<comment type="caution">
    <text evidence="18">The sequence shown here is derived from an EMBL/GenBank/DDBJ whole genome shotgun (WGS) entry which is preliminary data.</text>
</comment>
<keyword evidence="12 15" id="KW-1133">Transmembrane helix</keyword>
<keyword evidence="5" id="KW-0997">Cell inner membrane</keyword>
<evidence type="ECO:0000256" key="13">
    <source>
        <dbReference type="ARBA" id="ARBA00023012"/>
    </source>
</evidence>
<dbReference type="Proteomes" id="UP001595704">
    <property type="component" value="Unassembled WGS sequence"/>
</dbReference>
<evidence type="ECO:0000313" key="18">
    <source>
        <dbReference type="EMBL" id="MFC3640070.1"/>
    </source>
</evidence>
<dbReference type="InterPro" id="IPR036890">
    <property type="entry name" value="HATPase_C_sf"/>
</dbReference>
<keyword evidence="4" id="KW-1003">Cell membrane</keyword>
<dbReference type="InterPro" id="IPR005467">
    <property type="entry name" value="His_kinase_dom"/>
</dbReference>
<evidence type="ECO:0000256" key="1">
    <source>
        <dbReference type="ARBA" id="ARBA00000085"/>
    </source>
</evidence>
<dbReference type="InterPro" id="IPR004358">
    <property type="entry name" value="Sig_transdc_His_kin-like_C"/>
</dbReference>
<gene>
    <name evidence="18" type="ORF">ACFONL_22275</name>
</gene>
<sequence>MTLRLRLPSRIASQIAMLVIGAVALLQLLVAGSLFLLAPRPLHGPPELAPAAAVAKLVAAAPSGLRRQILDVANAADPAFRFSFAQGQPPSADVEQAHPVVRGLGRRLGPDFHVWAPASAIRGSEGAPDALMIALPGGQVLQVALAEGLLGAPPPRPFPIFIVATLALVTVNIGVLTIWASRGVTAPLARFATVAEEFSVDRDPAPLREEGPAEIRAAVRALNRMRDRIHSMFADRTQMLAAVSHDLRTPITRMRLRAEFIEEPGLKAQFTRDLSQMDAMVQGALFFLRDGDQKEPASPVDLPSLLQTIADTFGDMGRDVSYEGPRQAVAQGHARQLERAVVNLVENAVRHGAIVVIRLRQMRLPGDASALAIEVVDDGPGIAAADRQRLLKPFTRGDAARRQSDAEGFGLGLSIAQSIAAAHGGELTLHDYQPRGLLARITLPAGGPAA</sequence>
<evidence type="ECO:0000256" key="15">
    <source>
        <dbReference type="SAM" id="Phobius"/>
    </source>
</evidence>
<evidence type="ECO:0000256" key="2">
    <source>
        <dbReference type="ARBA" id="ARBA00004429"/>
    </source>
</evidence>
<dbReference type="InterPro" id="IPR003660">
    <property type="entry name" value="HAMP_dom"/>
</dbReference>
<dbReference type="InterPro" id="IPR050980">
    <property type="entry name" value="2C_sensor_his_kinase"/>
</dbReference>
<evidence type="ECO:0000256" key="7">
    <source>
        <dbReference type="ARBA" id="ARBA00022679"/>
    </source>
</evidence>
<dbReference type="EMBL" id="JBHRYC010000113">
    <property type="protein sequence ID" value="MFC3640070.1"/>
    <property type="molecule type" value="Genomic_DNA"/>
</dbReference>
<evidence type="ECO:0000259" key="17">
    <source>
        <dbReference type="PROSITE" id="PS50885"/>
    </source>
</evidence>
<keyword evidence="13" id="KW-0902">Two-component regulatory system</keyword>
<dbReference type="InterPro" id="IPR036097">
    <property type="entry name" value="HisK_dim/P_sf"/>
</dbReference>
<dbReference type="PRINTS" id="PR00344">
    <property type="entry name" value="BCTRLSENSOR"/>
</dbReference>
<keyword evidence="14 15" id="KW-0472">Membrane</keyword>
<feature type="domain" description="Histidine kinase" evidence="16">
    <location>
        <begin position="242"/>
        <end position="447"/>
    </location>
</feature>
<feature type="transmembrane region" description="Helical" evidence="15">
    <location>
        <begin position="158"/>
        <end position="180"/>
    </location>
</feature>
<feature type="domain" description="HAMP" evidence="17">
    <location>
        <begin position="182"/>
        <end position="234"/>
    </location>
</feature>
<evidence type="ECO:0000256" key="14">
    <source>
        <dbReference type="ARBA" id="ARBA00023136"/>
    </source>
</evidence>
<evidence type="ECO:0000256" key="12">
    <source>
        <dbReference type="ARBA" id="ARBA00022989"/>
    </source>
</evidence>
<organism evidence="18 19">
    <name type="scientific">Camelimonas fluminis</name>
    <dbReference type="NCBI Taxonomy" id="1576911"/>
    <lineage>
        <taxon>Bacteria</taxon>
        <taxon>Pseudomonadati</taxon>
        <taxon>Pseudomonadota</taxon>
        <taxon>Alphaproteobacteria</taxon>
        <taxon>Hyphomicrobiales</taxon>
        <taxon>Chelatococcaceae</taxon>
        <taxon>Camelimonas</taxon>
    </lineage>
</organism>
<evidence type="ECO:0000256" key="3">
    <source>
        <dbReference type="ARBA" id="ARBA00012438"/>
    </source>
</evidence>
<evidence type="ECO:0000256" key="10">
    <source>
        <dbReference type="ARBA" id="ARBA00022777"/>
    </source>
</evidence>
<comment type="catalytic activity">
    <reaction evidence="1">
        <text>ATP + protein L-histidine = ADP + protein N-phospho-L-histidine.</text>
        <dbReference type="EC" id="2.7.13.3"/>
    </reaction>
</comment>
<keyword evidence="9" id="KW-0547">Nucleotide-binding</keyword>
<evidence type="ECO:0000256" key="9">
    <source>
        <dbReference type="ARBA" id="ARBA00022741"/>
    </source>
</evidence>